<reference evidence="3" key="1">
    <citation type="submission" date="2014-11" db="EMBL/GenBank/DDBJ databases">
        <authorList>
            <person name="Otto D Thomas"/>
            <person name="Naeem Raeece"/>
        </authorList>
    </citation>
    <scope>NUCLEOTIDE SEQUENCE</scope>
</reference>
<dbReference type="Gene3D" id="3.30.70.3250">
    <property type="entry name" value="Ribonuclease P, Pop5 subunit"/>
    <property type="match status" value="1"/>
</dbReference>
<accession>A0A0G4FCF6</accession>
<dbReference type="SUPFAM" id="SSF160350">
    <property type="entry name" value="Rnp2-like"/>
    <property type="match status" value="1"/>
</dbReference>
<organism evidence="3">
    <name type="scientific">Chromera velia CCMP2878</name>
    <dbReference type="NCBI Taxonomy" id="1169474"/>
    <lineage>
        <taxon>Eukaryota</taxon>
        <taxon>Sar</taxon>
        <taxon>Alveolata</taxon>
        <taxon>Colpodellida</taxon>
        <taxon>Chromeraceae</taxon>
        <taxon>Chromera</taxon>
    </lineage>
</organism>
<protein>
    <submittedName>
        <fullName evidence="3">Uncharacterized protein</fullName>
    </submittedName>
</protein>
<dbReference type="VEuPathDB" id="CryptoDB:Cvel_16192"/>
<proteinExistence type="inferred from homology"/>
<keyword evidence="2" id="KW-0819">tRNA processing</keyword>
<evidence type="ECO:0000256" key="1">
    <source>
        <dbReference type="ARBA" id="ARBA00010800"/>
    </source>
</evidence>
<dbReference type="InterPro" id="IPR002759">
    <property type="entry name" value="Pop5/Rpp14/Rnp2-like"/>
</dbReference>
<dbReference type="EMBL" id="CDMZ01000261">
    <property type="protein sequence ID" value="CEM10418.1"/>
    <property type="molecule type" value="Genomic_DNA"/>
</dbReference>
<dbReference type="InterPro" id="IPR038085">
    <property type="entry name" value="Rnp2-like_sf"/>
</dbReference>
<comment type="similarity">
    <text evidence="1">Belongs to the eukaryotic/archaeal RNase P protein component 2 family.</text>
</comment>
<dbReference type="GO" id="GO:0001682">
    <property type="term" value="P:tRNA 5'-leader removal"/>
    <property type="evidence" value="ECO:0007669"/>
    <property type="project" value="InterPro"/>
</dbReference>
<sequence length="108" mass="11606">MKEQVQLTLESYFLKVTVDGVSEDEVELLTFEAYLRAAVQSLLGAVGGASCAFEVIKFYPSTRTAILRTTRKAATSLRSCLSLFVPMVGGKPGRLRVTQAASCLASLA</sequence>
<evidence type="ECO:0000313" key="3">
    <source>
        <dbReference type="EMBL" id="CEM10418.1"/>
    </source>
</evidence>
<name>A0A0G4FCF6_9ALVE</name>
<evidence type="ECO:0000256" key="2">
    <source>
        <dbReference type="ARBA" id="ARBA00022694"/>
    </source>
</evidence>
<gene>
    <name evidence="3" type="ORF">Cvel_16192</name>
</gene>
<dbReference type="GO" id="GO:0030677">
    <property type="term" value="C:ribonuclease P complex"/>
    <property type="evidence" value="ECO:0007669"/>
    <property type="project" value="InterPro"/>
</dbReference>
<dbReference type="Pfam" id="PF01900">
    <property type="entry name" value="RNase_P_Rpp14"/>
    <property type="match status" value="1"/>
</dbReference>
<dbReference type="AlphaFoldDB" id="A0A0G4FCF6"/>